<dbReference type="RefSeq" id="XP_029641949.1">
    <property type="nucleotide sequence ID" value="XM_029786089.2"/>
</dbReference>
<gene>
    <name evidence="4" type="primary">LOC115216612</name>
</gene>
<feature type="transmembrane region" description="Helical" evidence="2">
    <location>
        <begin position="40"/>
        <end position="62"/>
    </location>
</feature>
<evidence type="ECO:0000313" key="3">
    <source>
        <dbReference type="Proteomes" id="UP000515154"/>
    </source>
</evidence>
<organism evidence="3 4">
    <name type="scientific">Octopus sinensis</name>
    <name type="common">East Asian common octopus</name>
    <dbReference type="NCBI Taxonomy" id="2607531"/>
    <lineage>
        <taxon>Eukaryota</taxon>
        <taxon>Metazoa</taxon>
        <taxon>Spiralia</taxon>
        <taxon>Lophotrochozoa</taxon>
        <taxon>Mollusca</taxon>
        <taxon>Cephalopoda</taxon>
        <taxon>Coleoidea</taxon>
        <taxon>Octopodiformes</taxon>
        <taxon>Octopoda</taxon>
        <taxon>Incirrata</taxon>
        <taxon>Octopodidae</taxon>
        <taxon>Octopus</taxon>
    </lineage>
</organism>
<name>A0A6P7SUM5_9MOLL</name>
<proteinExistence type="predicted"/>
<keyword evidence="2" id="KW-0812">Transmembrane</keyword>
<dbReference type="AlphaFoldDB" id="A0A6P7SUM5"/>
<keyword evidence="2" id="KW-1133">Transmembrane helix</keyword>
<evidence type="ECO:0000256" key="2">
    <source>
        <dbReference type="SAM" id="Phobius"/>
    </source>
</evidence>
<feature type="compositionally biased region" description="Polar residues" evidence="1">
    <location>
        <begin position="285"/>
        <end position="296"/>
    </location>
</feature>
<evidence type="ECO:0000313" key="4">
    <source>
        <dbReference type="RefSeq" id="XP_029641949.1"/>
    </source>
</evidence>
<sequence>MLAELYDPWLRSIRWNILLILGFCIQDVFAASNSMELGGVIAAGLMGLFLLTSAIIAMVFFCRRLKENRKKQVSKVQQIKKLEGSICQSQSEDVLGVPVVTNALPRIVNDDMYMGSLNNIYNGSIINHNPLHALSQSKANYDGDSDRKGVDQNYESITDYNTSQPLNPSVLQTRAMVHEKYDYSTREPDRDLAASKSDSEFILRKPEAIQLIETRSKGNELEEFTATEFMLDRKKERSSERSDLRFVTNDNNNSYSLQNGGRFVTVGERPKDVYPVPDYDGSGNEPDNSKITENNTHGYDMDLQEIKKNFSLDEFDRSYKGNWYDTYSKQVQFNSNPENIAISNVSLRL</sequence>
<reference evidence="4" key="1">
    <citation type="submission" date="2025-08" db="UniProtKB">
        <authorList>
            <consortium name="RefSeq"/>
        </authorList>
    </citation>
    <scope>IDENTIFICATION</scope>
</reference>
<keyword evidence="3" id="KW-1185">Reference proteome</keyword>
<evidence type="ECO:0000256" key="1">
    <source>
        <dbReference type="SAM" id="MobiDB-lite"/>
    </source>
</evidence>
<feature type="region of interest" description="Disordered" evidence="1">
    <location>
        <begin position="277"/>
        <end position="296"/>
    </location>
</feature>
<dbReference type="KEGG" id="osn:115216612"/>
<protein>
    <submittedName>
        <fullName evidence="4">Uncharacterized protein LOC115216612</fullName>
    </submittedName>
</protein>
<keyword evidence="2" id="KW-0472">Membrane</keyword>
<dbReference type="Proteomes" id="UP000515154">
    <property type="component" value="Linkage group LG10"/>
</dbReference>
<accession>A0A6P7SUM5</accession>